<evidence type="ECO:0000256" key="5">
    <source>
        <dbReference type="ARBA" id="ARBA00022692"/>
    </source>
</evidence>
<feature type="transmembrane region" description="Helical" evidence="12">
    <location>
        <begin position="21"/>
        <end position="42"/>
    </location>
</feature>
<dbReference type="PATRIC" id="fig|1346791.3.peg.2204"/>
<keyword evidence="3" id="KW-0444">Lipid biosynthesis</keyword>
<feature type="transmembrane region" description="Helical" evidence="12">
    <location>
        <begin position="206"/>
        <end position="223"/>
    </location>
</feature>
<dbReference type="STRING" id="1346791.M529_11455"/>
<evidence type="ECO:0000256" key="9">
    <source>
        <dbReference type="ARBA" id="ARBA00023209"/>
    </source>
</evidence>
<evidence type="ECO:0000256" key="8">
    <source>
        <dbReference type="ARBA" id="ARBA00023136"/>
    </source>
</evidence>
<gene>
    <name evidence="14" type="ORF">M529_11455</name>
</gene>
<sequence length="265" mass="28921">MSRRRRAIPRGLRRGITLRMLLPNAVTAMALCFGLTGVRYGISGEWERAVLAILFAGVLDGLDGRIARLLRGESRFGAELDSLSDSIAFGVAPALIIYLWSLHAMPKFGWIFALAHALSCALRLARFNANIDADEQPHKSAGFLTGVPAPAGAGIAFVPLYLWLVTGEPLFRAWYVVAPWLAFTAFLMISSIATYSWSALRLRKRIRLEAIAIAGLLAALLITDPWLTLLVLCAGYLATIPFGILSYAKVVRARRDQIVQTTPAA</sequence>
<dbReference type="InterPro" id="IPR050324">
    <property type="entry name" value="CDP-alcohol_PTase-I"/>
</dbReference>
<proteinExistence type="inferred from homology"/>
<dbReference type="InterPro" id="IPR012616">
    <property type="entry name" value="CDP-OH_P_trans_C"/>
</dbReference>
<accession>T0J5L1</accession>
<dbReference type="PANTHER" id="PTHR14269:SF61">
    <property type="entry name" value="CDP-DIACYLGLYCEROL--SERINE O-PHOSPHATIDYLTRANSFERASE"/>
    <property type="match status" value="1"/>
</dbReference>
<evidence type="ECO:0000256" key="3">
    <source>
        <dbReference type="ARBA" id="ARBA00022516"/>
    </source>
</evidence>
<comment type="subcellular location">
    <subcellularLocation>
        <location evidence="1">Membrane</location>
        <topology evidence="1">Multi-pass membrane protein</topology>
    </subcellularLocation>
</comment>
<keyword evidence="4 11" id="KW-0808">Transferase</keyword>
<dbReference type="GO" id="GO:0016780">
    <property type="term" value="F:phosphotransferase activity, for other substituted phosphate groups"/>
    <property type="evidence" value="ECO:0007669"/>
    <property type="project" value="InterPro"/>
</dbReference>
<dbReference type="eggNOG" id="COG1183">
    <property type="taxonomic scope" value="Bacteria"/>
</dbReference>
<dbReference type="InterPro" id="IPR000462">
    <property type="entry name" value="CDP-OH_P_trans"/>
</dbReference>
<keyword evidence="6 12" id="KW-1133">Transmembrane helix</keyword>
<dbReference type="PANTHER" id="PTHR14269">
    <property type="entry name" value="CDP-DIACYLGLYCEROL--GLYCEROL-3-PHOSPHATE 3-PHOSPHATIDYLTRANSFERASE-RELATED"/>
    <property type="match status" value="1"/>
</dbReference>
<feature type="transmembrane region" description="Helical" evidence="12">
    <location>
        <begin position="141"/>
        <end position="162"/>
    </location>
</feature>
<evidence type="ECO:0000256" key="7">
    <source>
        <dbReference type="ARBA" id="ARBA00023098"/>
    </source>
</evidence>
<evidence type="ECO:0000256" key="4">
    <source>
        <dbReference type="ARBA" id="ARBA00022679"/>
    </source>
</evidence>
<dbReference type="EMBL" id="AUWY01000078">
    <property type="protein sequence ID" value="EQB32097.1"/>
    <property type="molecule type" value="Genomic_DNA"/>
</dbReference>
<dbReference type="InterPro" id="IPR048254">
    <property type="entry name" value="CDP_ALCOHOL_P_TRANSF_CS"/>
</dbReference>
<feature type="transmembrane region" description="Helical" evidence="12">
    <location>
        <begin position="108"/>
        <end position="129"/>
    </location>
</feature>
<keyword evidence="10" id="KW-1208">Phospholipid metabolism</keyword>
<protein>
    <submittedName>
        <fullName evidence="14">CDP-diacylglycerol O-phosphatidyl transferase</fullName>
    </submittedName>
</protein>
<evidence type="ECO:0000259" key="13">
    <source>
        <dbReference type="Pfam" id="PF08009"/>
    </source>
</evidence>
<dbReference type="Pfam" id="PF08009">
    <property type="entry name" value="CDP-OH_P_tran_2"/>
    <property type="match status" value="1"/>
</dbReference>
<feature type="domain" description="CDP-alcohol phosphatidyltransferase C-terminal" evidence="13">
    <location>
        <begin position="206"/>
        <end position="241"/>
    </location>
</feature>
<dbReference type="PROSITE" id="PS00379">
    <property type="entry name" value="CDP_ALCOHOL_P_TRANSF"/>
    <property type="match status" value="1"/>
</dbReference>
<dbReference type="Pfam" id="PF01066">
    <property type="entry name" value="CDP-OH_P_transf"/>
    <property type="match status" value="1"/>
</dbReference>
<dbReference type="AlphaFoldDB" id="T0J5L1"/>
<dbReference type="GO" id="GO:0008654">
    <property type="term" value="P:phospholipid biosynthetic process"/>
    <property type="evidence" value="ECO:0007669"/>
    <property type="project" value="UniProtKB-KW"/>
</dbReference>
<evidence type="ECO:0000256" key="1">
    <source>
        <dbReference type="ARBA" id="ARBA00004141"/>
    </source>
</evidence>
<dbReference type="InterPro" id="IPR043130">
    <property type="entry name" value="CDP-OH_PTrfase_TM_dom"/>
</dbReference>
<evidence type="ECO:0000256" key="2">
    <source>
        <dbReference type="ARBA" id="ARBA00010441"/>
    </source>
</evidence>
<dbReference type="Proteomes" id="UP000015523">
    <property type="component" value="Unassembled WGS sequence"/>
</dbReference>
<dbReference type="GO" id="GO:0016020">
    <property type="term" value="C:membrane"/>
    <property type="evidence" value="ECO:0007669"/>
    <property type="project" value="UniProtKB-SubCell"/>
</dbReference>
<evidence type="ECO:0000256" key="10">
    <source>
        <dbReference type="ARBA" id="ARBA00023264"/>
    </source>
</evidence>
<keyword evidence="15" id="KW-1185">Reference proteome</keyword>
<reference evidence="14 15" key="1">
    <citation type="journal article" date="2013" name="Genome Announc.">
        <title>Draft Genome Sequence of Sphingobium ummariense Strain RL-3, a Hexachlorocyclohexane-Degrading Bacterium.</title>
        <authorList>
            <person name="Kohli P."/>
            <person name="Dua A."/>
            <person name="Sangwan N."/>
            <person name="Oldach P."/>
            <person name="Khurana J.P."/>
            <person name="Lal R."/>
        </authorList>
    </citation>
    <scope>NUCLEOTIDE SEQUENCE [LARGE SCALE GENOMIC DNA]</scope>
    <source>
        <strain evidence="14 15">RL-3</strain>
    </source>
</reference>
<keyword evidence="5 12" id="KW-0812">Transmembrane</keyword>
<feature type="transmembrane region" description="Helical" evidence="12">
    <location>
        <begin position="229"/>
        <end position="248"/>
    </location>
</feature>
<keyword evidence="8 12" id="KW-0472">Membrane</keyword>
<evidence type="ECO:0000313" key="14">
    <source>
        <dbReference type="EMBL" id="EQB32097.1"/>
    </source>
</evidence>
<comment type="similarity">
    <text evidence="2 11">Belongs to the CDP-alcohol phosphatidyltransferase class-I family.</text>
</comment>
<dbReference type="Gene3D" id="1.20.120.1760">
    <property type="match status" value="1"/>
</dbReference>
<keyword evidence="7" id="KW-0443">Lipid metabolism</keyword>
<evidence type="ECO:0000256" key="12">
    <source>
        <dbReference type="SAM" id="Phobius"/>
    </source>
</evidence>
<name>T0J5L1_9SPHN</name>
<evidence type="ECO:0000313" key="15">
    <source>
        <dbReference type="Proteomes" id="UP000015523"/>
    </source>
</evidence>
<evidence type="ECO:0000256" key="6">
    <source>
        <dbReference type="ARBA" id="ARBA00022989"/>
    </source>
</evidence>
<keyword evidence="9" id="KW-0594">Phospholipid biosynthesis</keyword>
<feature type="transmembrane region" description="Helical" evidence="12">
    <location>
        <begin position="174"/>
        <end position="194"/>
    </location>
</feature>
<organism evidence="14 15">
    <name type="scientific">Sphingobium ummariense RL-3</name>
    <dbReference type="NCBI Taxonomy" id="1346791"/>
    <lineage>
        <taxon>Bacteria</taxon>
        <taxon>Pseudomonadati</taxon>
        <taxon>Pseudomonadota</taxon>
        <taxon>Alphaproteobacteria</taxon>
        <taxon>Sphingomonadales</taxon>
        <taxon>Sphingomonadaceae</taxon>
        <taxon>Sphingobium</taxon>
    </lineage>
</organism>
<comment type="caution">
    <text evidence="14">The sequence shown here is derived from an EMBL/GenBank/DDBJ whole genome shotgun (WGS) entry which is preliminary data.</text>
</comment>
<evidence type="ECO:0000256" key="11">
    <source>
        <dbReference type="RuleBase" id="RU003750"/>
    </source>
</evidence>